<comment type="similarity">
    <text evidence="2 4">Belongs to the Nudix hydrolase family.</text>
</comment>
<proteinExistence type="inferred from homology"/>
<evidence type="ECO:0000313" key="6">
    <source>
        <dbReference type="EMBL" id="MFB9445396.1"/>
    </source>
</evidence>
<gene>
    <name evidence="6" type="ORF">ACFFTR_20165</name>
</gene>
<dbReference type="PROSITE" id="PS51462">
    <property type="entry name" value="NUDIX"/>
    <property type="match status" value="1"/>
</dbReference>
<reference evidence="6 7" key="1">
    <citation type="submission" date="2024-09" db="EMBL/GenBank/DDBJ databases">
        <authorList>
            <person name="Sun Q."/>
            <person name="Mori K."/>
        </authorList>
    </citation>
    <scope>NUCLEOTIDE SEQUENCE [LARGE SCALE GENOMIC DNA]</scope>
    <source>
        <strain evidence="6 7">JCM 3307</strain>
    </source>
</reference>
<evidence type="ECO:0000256" key="3">
    <source>
        <dbReference type="ARBA" id="ARBA00022801"/>
    </source>
</evidence>
<dbReference type="SUPFAM" id="SSF55811">
    <property type="entry name" value="Nudix"/>
    <property type="match status" value="1"/>
</dbReference>
<dbReference type="PROSITE" id="PS00893">
    <property type="entry name" value="NUDIX_BOX"/>
    <property type="match status" value="1"/>
</dbReference>
<dbReference type="Gene3D" id="3.90.79.10">
    <property type="entry name" value="Nucleoside Triphosphate Pyrophosphohydrolase"/>
    <property type="match status" value="1"/>
</dbReference>
<comment type="cofactor">
    <cofactor evidence="1">
        <name>Mg(2+)</name>
        <dbReference type="ChEBI" id="CHEBI:18420"/>
    </cofactor>
</comment>
<dbReference type="InterPro" id="IPR020476">
    <property type="entry name" value="Nudix_hydrolase"/>
</dbReference>
<dbReference type="RefSeq" id="WP_246656554.1">
    <property type="nucleotide sequence ID" value="NZ_CP061913.1"/>
</dbReference>
<dbReference type="PRINTS" id="PR00502">
    <property type="entry name" value="NUDIXFAMILY"/>
</dbReference>
<dbReference type="PANTHER" id="PTHR43046">
    <property type="entry name" value="GDP-MANNOSE MANNOSYL HYDROLASE"/>
    <property type="match status" value="1"/>
</dbReference>
<dbReference type="Proteomes" id="UP001589608">
    <property type="component" value="Unassembled WGS sequence"/>
</dbReference>
<dbReference type="Pfam" id="PF00293">
    <property type="entry name" value="NUDIX"/>
    <property type="match status" value="1"/>
</dbReference>
<evidence type="ECO:0000313" key="7">
    <source>
        <dbReference type="Proteomes" id="UP001589608"/>
    </source>
</evidence>
<evidence type="ECO:0000259" key="5">
    <source>
        <dbReference type="PROSITE" id="PS51462"/>
    </source>
</evidence>
<sequence>MTRQVLRLAAYGLCIVDGRMLLARYVSPDGKQRHWTLPGGKVEHGEDPFDAVVREVAEETGYAVEVERLLGIDSRNRHADWVGPFGGELHSVGVFYAITIIGGSLRNERGGSTDLAAWIPITEVEQLERTVVIDIARNMDRNRPATGHVEPVAVGGLLRH</sequence>
<name>A0ABV5M941_9ACTN</name>
<keyword evidence="7" id="KW-1185">Reference proteome</keyword>
<dbReference type="InterPro" id="IPR020084">
    <property type="entry name" value="NUDIX_hydrolase_CS"/>
</dbReference>
<organism evidence="6 7">
    <name type="scientific">Dactylosporangium vinaceum</name>
    <dbReference type="NCBI Taxonomy" id="53362"/>
    <lineage>
        <taxon>Bacteria</taxon>
        <taxon>Bacillati</taxon>
        <taxon>Actinomycetota</taxon>
        <taxon>Actinomycetes</taxon>
        <taxon>Micromonosporales</taxon>
        <taxon>Micromonosporaceae</taxon>
        <taxon>Dactylosporangium</taxon>
    </lineage>
</organism>
<protein>
    <submittedName>
        <fullName evidence="6">NUDIX domain-containing protein</fullName>
    </submittedName>
</protein>
<dbReference type="PANTHER" id="PTHR43046:SF14">
    <property type="entry name" value="MUTT_NUDIX FAMILY PROTEIN"/>
    <property type="match status" value="1"/>
</dbReference>
<evidence type="ECO:0000256" key="4">
    <source>
        <dbReference type="RuleBase" id="RU003476"/>
    </source>
</evidence>
<evidence type="ECO:0000256" key="2">
    <source>
        <dbReference type="ARBA" id="ARBA00005582"/>
    </source>
</evidence>
<evidence type="ECO:0000256" key="1">
    <source>
        <dbReference type="ARBA" id="ARBA00001946"/>
    </source>
</evidence>
<comment type="caution">
    <text evidence="6">The sequence shown here is derived from an EMBL/GenBank/DDBJ whole genome shotgun (WGS) entry which is preliminary data.</text>
</comment>
<dbReference type="EMBL" id="JBHMCA010000042">
    <property type="protein sequence ID" value="MFB9445396.1"/>
    <property type="molecule type" value="Genomic_DNA"/>
</dbReference>
<dbReference type="InterPro" id="IPR015797">
    <property type="entry name" value="NUDIX_hydrolase-like_dom_sf"/>
</dbReference>
<dbReference type="InterPro" id="IPR000086">
    <property type="entry name" value="NUDIX_hydrolase_dom"/>
</dbReference>
<keyword evidence="3 4" id="KW-0378">Hydrolase</keyword>
<feature type="domain" description="Nudix hydrolase" evidence="5">
    <location>
        <begin position="5"/>
        <end position="141"/>
    </location>
</feature>
<accession>A0ABV5M941</accession>